<accession>A0A8H7UJQ4</accession>
<keyword evidence="4" id="KW-1185">Reference proteome</keyword>
<proteinExistence type="predicted"/>
<protein>
    <recommendedName>
        <fullName evidence="2">Transcription regulator Rua1 C-terminal domain-containing protein</fullName>
    </recommendedName>
</protein>
<name>A0A8H7UJQ4_MORIS</name>
<dbReference type="Pfam" id="PF14616">
    <property type="entry name" value="Rua1_C"/>
    <property type="match status" value="1"/>
</dbReference>
<dbReference type="InterPro" id="IPR028012">
    <property type="entry name" value="Rua1_C"/>
</dbReference>
<dbReference type="EMBL" id="JAEPQZ010000004">
    <property type="protein sequence ID" value="KAG2182318.1"/>
    <property type="molecule type" value="Genomic_DNA"/>
</dbReference>
<organism evidence="3 4">
    <name type="scientific">Mortierella isabellina</name>
    <name type="common">Filamentous fungus</name>
    <name type="synonym">Umbelopsis isabellina</name>
    <dbReference type="NCBI Taxonomy" id="91625"/>
    <lineage>
        <taxon>Eukaryota</taxon>
        <taxon>Fungi</taxon>
        <taxon>Fungi incertae sedis</taxon>
        <taxon>Mucoromycota</taxon>
        <taxon>Mucoromycotina</taxon>
        <taxon>Umbelopsidomycetes</taxon>
        <taxon>Umbelopsidales</taxon>
        <taxon>Umbelopsidaceae</taxon>
        <taxon>Umbelopsis</taxon>
    </lineage>
</organism>
<feature type="compositionally biased region" description="Polar residues" evidence="1">
    <location>
        <begin position="259"/>
        <end position="283"/>
    </location>
</feature>
<dbReference type="Proteomes" id="UP000654370">
    <property type="component" value="Unassembled WGS sequence"/>
</dbReference>
<feature type="region of interest" description="Disordered" evidence="1">
    <location>
        <begin position="241"/>
        <end position="283"/>
    </location>
</feature>
<dbReference type="OrthoDB" id="5595379at2759"/>
<gene>
    <name evidence="3" type="ORF">INT43_007248</name>
</gene>
<dbReference type="PANTHER" id="PTHR28125">
    <property type="entry name" value="MEIOTIC EXPRESSION UP-REGULATED PROTEIN 26"/>
    <property type="match status" value="1"/>
</dbReference>
<feature type="compositionally biased region" description="Low complexity" evidence="1">
    <location>
        <begin position="244"/>
        <end position="258"/>
    </location>
</feature>
<evidence type="ECO:0000259" key="2">
    <source>
        <dbReference type="Pfam" id="PF14616"/>
    </source>
</evidence>
<evidence type="ECO:0000313" key="4">
    <source>
        <dbReference type="Proteomes" id="UP000654370"/>
    </source>
</evidence>
<dbReference type="PANTHER" id="PTHR28125:SF3">
    <property type="entry name" value="TRANSCRIPTION REGULATOR RUA1 C-TERMINAL DOMAIN-CONTAINING PROTEIN"/>
    <property type="match status" value="1"/>
</dbReference>
<evidence type="ECO:0000313" key="3">
    <source>
        <dbReference type="EMBL" id="KAG2182318.1"/>
    </source>
</evidence>
<feature type="domain" description="Transcription regulator Rua1 C-terminal" evidence="2">
    <location>
        <begin position="374"/>
        <end position="472"/>
    </location>
</feature>
<sequence>MTDYEQMMMPKMEEIGFSNPNQTWLTNHLTPNNVNPEDGRYVMFDETNLLEFNESKYAVQQSTPRANKRRSSPANLQSHQLQLGDIMQDLNIADAQVDQDFPADLMTDPVSATFHPGFLHKMPLKTEEMPHVQKFIDNWGPMISGAVANPQSGQAMPSFDNEFSRRHSIAVTGYDWRSSSPDFNVNNHTVEPKFIQCMSQIPCVLAPTTQDTTTSTPFNQNGEQNLYQFPVHRVQGQDLQRINSSSSPSSDMMSSADSLTPTTQHLSGQESTENSISNMSSEGYTNVSRKRSIVEELVDTPVMDMSFDMFQTSSVVSPQRKRTKSIDFGVLSYPDQFPESEAYEYPLMTQEDIEKAETDQNARPRRQRIKYPGDCYTPKWVRYSGQAKEGYCDSCQPGKWLQLKNSAYWYHKQFFHGISSVSGRQFIDPIDQRWGDQDAIEGLCHQCRHWISICTSKRKNSVLWYRHAHKCHIYHKPKATQARRRPSVQF</sequence>
<comment type="caution">
    <text evidence="3">The sequence shown here is derived from an EMBL/GenBank/DDBJ whole genome shotgun (WGS) entry which is preliminary data.</text>
</comment>
<feature type="region of interest" description="Disordered" evidence="1">
    <location>
        <begin position="57"/>
        <end position="77"/>
    </location>
</feature>
<evidence type="ECO:0000256" key="1">
    <source>
        <dbReference type="SAM" id="MobiDB-lite"/>
    </source>
</evidence>
<reference evidence="3" key="1">
    <citation type="submission" date="2020-12" db="EMBL/GenBank/DDBJ databases">
        <title>Metabolic potential, ecology and presence of endohyphal bacteria is reflected in genomic diversity of Mucoromycotina.</title>
        <authorList>
            <person name="Muszewska A."/>
            <person name="Okrasinska A."/>
            <person name="Steczkiewicz K."/>
            <person name="Drgas O."/>
            <person name="Orlowska M."/>
            <person name="Perlinska-Lenart U."/>
            <person name="Aleksandrzak-Piekarczyk T."/>
            <person name="Szatraj K."/>
            <person name="Zielenkiewicz U."/>
            <person name="Pilsyk S."/>
            <person name="Malc E."/>
            <person name="Mieczkowski P."/>
            <person name="Kruszewska J.S."/>
            <person name="Biernat P."/>
            <person name="Pawlowska J."/>
        </authorList>
    </citation>
    <scope>NUCLEOTIDE SEQUENCE</scope>
    <source>
        <strain evidence="3">WA0000067209</strain>
    </source>
</reference>
<dbReference type="AlphaFoldDB" id="A0A8H7UJQ4"/>